<reference evidence="3 4" key="1">
    <citation type="submission" date="2019-07" db="EMBL/GenBank/DDBJ databases">
        <authorList>
            <person name="Cremers G."/>
        </authorList>
    </citation>
    <scope>NUCLEOTIDE SEQUENCE [LARGE SCALE GENOMIC DNA]</scope>
</reference>
<evidence type="ECO:0000259" key="2">
    <source>
        <dbReference type="Pfam" id="PF04296"/>
    </source>
</evidence>
<dbReference type="InterPro" id="IPR029064">
    <property type="entry name" value="Ribosomal_eL30-like_sf"/>
</dbReference>
<keyword evidence="3" id="KW-0689">Ribosomal protein</keyword>
<sequence length="213" mass="22358">MAAGPFRLCVGCRTSQPKKGLIRVYSVADGRLGVDLGGGVGRGAYVCPRRVCLEQAVKRGELARCLKVTRTPVTAMALEELIRDGVLRKVAALLGLARRARKVASGAEAVDSAVKRHSARLILSAIDASASSVEKLRNVAVQAGITWVQGMGKEALGAALGTAPRTCVAVTDPFFAGAIISALDKIPVEKEAGEAAWSDRRVGSGAEPRKAWR</sequence>
<dbReference type="InterPro" id="IPR004038">
    <property type="entry name" value="Ribosomal_eL8/eL30/eS12/Gad45"/>
</dbReference>
<gene>
    <name evidence="3" type="primary">rplGA</name>
    <name evidence="3" type="ORF">MELA_00804</name>
</gene>
<dbReference type="InterPro" id="IPR007393">
    <property type="entry name" value="YlxR_dom"/>
</dbReference>
<dbReference type="PANTHER" id="PTHR34215">
    <property type="entry name" value="BLL0784 PROTEIN"/>
    <property type="match status" value="1"/>
</dbReference>
<organism evidence="3 4">
    <name type="scientific">Candidatus Methylomirabilis lanthanidiphila</name>
    <dbReference type="NCBI Taxonomy" id="2211376"/>
    <lineage>
        <taxon>Bacteria</taxon>
        <taxon>Candidatus Methylomirabilota</taxon>
        <taxon>Candidatus Methylomirabilia</taxon>
        <taxon>Candidatus Methylomirabilales</taxon>
        <taxon>Candidatus Methylomirabilaceae</taxon>
        <taxon>Candidatus Methylomirabilis</taxon>
    </lineage>
</organism>
<dbReference type="Proteomes" id="UP000334340">
    <property type="component" value="Unassembled WGS sequence"/>
</dbReference>
<name>A0A564ZH03_9BACT</name>
<dbReference type="AlphaFoldDB" id="A0A564ZH03"/>
<dbReference type="PANTHER" id="PTHR34215:SF1">
    <property type="entry name" value="YLXR DOMAIN-CONTAINING PROTEIN"/>
    <property type="match status" value="1"/>
</dbReference>
<protein>
    <submittedName>
        <fullName evidence="3">Putative ribosomal protein YlxQ</fullName>
    </submittedName>
</protein>
<dbReference type="EMBL" id="CABIKM010000012">
    <property type="protein sequence ID" value="VUZ84433.1"/>
    <property type="molecule type" value="Genomic_DNA"/>
</dbReference>
<dbReference type="Gene3D" id="3.30.1330.30">
    <property type="match status" value="1"/>
</dbReference>
<feature type="domain" description="Ribosomal protein eL8/eL30/eS12/Gadd45" evidence="1">
    <location>
        <begin position="89"/>
        <end position="173"/>
    </location>
</feature>
<evidence type="ECO:0000259" key="1">
    <source>
        <dbReference type="Pfam" id="PF01248"/>
    </source>
</evidence>
<evidence type="ECO:0000313" key="4">
    <source>
        <dbReference type="Proteomes" id="UP000334340"/>
    </source>
</evidence>
<keyword evidence="4" id="KW-1185">Reference proteome</keyword>
<keyword evidence="3" id="KW-0687">Ribonucleoprotein</keyword>
<dbReference type="SUPFAM" id="SSF64376">
    <property type="entry name" value="YlxR-like"/>
    <property type="match status" value="1"/>
</dbReference>
<dbReference type="SUPFAM" id="SSF55315">
    <property type="entry name" value="L30e-like"/>
    <property type="match status" value="1"/>
</dbReference>
<dbReference type="Gene3D" id="3.30.1230.10">
    <property type="entry name" value="YlxR-like"/>
    <property type="match status" value="1"/>
</dbReference>
<dbReference type="Pfam" id="PF01248">
    <property type="entry name" value="Ribosomal_L7Ae"/>
    <property type="match status" value="1"/>
</dbReference>
<evidence type="ECO:0000313" key="3">
    <source>
        <dbReference type="EMBL" id="VUZ84433.1"/>
    </source>
</evidence>
<dbReference type="InterPro" id="IPR037465">
    <property type="entry name" value="YlxR"/>
</dbReference>
<feature type="domain" description="YlxR" evidence="2">
    <location>
        <begin position="7"/>
        <end position="71"/>
    </location>
</feature>
<dbReference type="InterPro" id="IPR035931">
    <property type="entry name" value="YlxR-like_sf"/>
</dbReference>
<dbReference type="Pfam" id="PF04296">
    <property type="entry name" value="YlxR"/>
    <property type="match status" value="1"/>
</dbReference>
<proteinExistence type="predicted"/>
<accession>A0A564ZH03</accession>
<dbReference type="GO" id="GO:0005840">
    <property type="term" value="C:ribosome"/>
    <property type="evidence" value="ECO:0007669"/>
    <property type="project" value="UniProtKB-KW"/>
</dbReference>